<comment type="caution">
    <text evidence="2">The sequence shown here is derived from an EMBL/GenBank/DDBJ whole genome shotgun (WGS) entry which is preliminary data.</text>
</comment>
<dbReference type="CDD" id="cd02223">
    <property type="entry name" value="cupin_Bh2720-like"/>
    <property type="match status" value="1"/>
</dbReference>
<protein>
    <submittedName>
        <fullName evidence="2">Cupin</fullName>
    </submittedName>
</protein>
<evidence type="ECO:0000313" key="3">
    <source>
        <dbReference type="Proteomes" id="UP000187074"/>
    </source>
</evidence>
<accession>A0A1R1B2A7</accession>
<dbReference type="PANTHER" id="PTHR43346:SF1">
    <property type="entry name" value="QUERCETIN 2,3-DIOXYGENASE-RELATED"/>
    <property type="match status" value="1"/>
</dbReference>
<dbReference type="EMBL" id="MRTF01000004">
    <property type="protein sequence ID" value="OME92771.1"/>
    <property type="molecule type" value="Genomic_DNA"/>
</dbReference>
<dbReference type="Pfam" id="PF07883">
    <property type="entry name" value="Cupin_2"/>
    <property type="match status" value="1"/>
</dbReference>
<evidence type="ECO:0000259" key="1">
    <source>
        <dbReference type="Pfam" id="PF07883"/>
    </source>
</evidence>
<dbReference type="SUPFAM" id="SSF51182">
    <property type="entry name" value="RmlC-like cupins"/>
    <property type="match status" value="1"/>
</dbReference>
<dbReference type="Gene3D" id="2.60.120.10">
    <property type="entry name" value="Jelly Rolls"/>
    <property type="match status" value="1"/>
</dbReference>
<dbReference type="InterPro" id="IPR011051">
    <property type="entry name" value="RmlC_Cupin_sf"/>
</dbReference>
<dbReference type="RefSeq" id="WP_076322801.1">
    <property type="nucleotide sequence ID" value="NZ_MRTF01000004.1"/>
</dbReference>
<feature type="domain" description="Cupin type-2" evidence="1">
    <location>
        <begin position="85"/>
        <end position="160"/>
    </location>
</feature>
<dbReference type="AlphaFoldDB" id="A0A1R1B2A7"/>
<proteinExistence type="predicted"/>
<dbReference type="InterPro" id="IPR052538">
    <property type="entry name" value="Flavonoid_dioxygenase-like"/>
</dbReference>
<evidence type="ECO:0000313" key="2">
    <source>
        <dbReference type="EMBL" id="OME92771.1"/>
    </source>
</evidence>
<dbReference type="Proteomes" id="UP000187074">
    <property type="component" value="Unassembled WGS sequence"/>
</dbReference>
<organism evidence="2 3">
    <name type="scientific">Paenibacillus lautus</name>
    <name type="common">Bacillus lautus</name>
    <dbReference type="NCBI Taxonomy" id="1401"/>
    <lineage>
        <taxon>Bacteria</taxon>
        <taxon>Bacillati</taxon>
        <taxon>Bacillota</taxon>
        <taxon>Bacilli</taxon>
        <taxon>Bacillales</taxon>
        <taxon>Paenibacillaceae</taxon>
        <taxon>Paenibacillus</taxon>
    </lineage>
</organism>
<reference evidence="2 3" key="1">
    <citation type="submission" date="2016-11" db="EMBL/GenBank/DDBJ databases">
        <title>Paenibacillus species isolates.</title>
        <authorList>
            <person name="Beno S.M."/>
        </authorList>
    </citation>
    <scope>NUCLEOTIDE SEQUENCE [LARGE SCALE GENOMIC DNA]</scope>
    <source>
        <strain evidence="2 3">FSL F4-0100</strain>
    </source>
</reference>
<gene>
    <name evidence="2" type="ORF">BK123_12875</name>
</gene>
<dbReference type="PANTHER" id="PTHR43346">
    <property type="entry name" value="LIGAND BINDING DOMAIN PROTEIN, PUTATIVE (AFU_ORTHOLOGUE AFUA_6G14370)-RELATED"/>
    <property type="match status" value="1"/>
</dbReference>
<dbReference type="InterPro" id="IPR013096">
    <property type="entry name" value="Cupin_2"/>
</dbReference>
<dbReference type="InterPro" id="IPR014710">
    <property type="entry name" value="RmlC-like_jellyroll"/>
</dbReference>
<name>A0A1R1B2A7_PAELA</name>
<dbReference type="OrthoDB" id="3231985at2"/>
<sequence length="181" mass="20974">MYCYPYHPYQGHNPTYNYWNNQNWSNYLSPRYMSWDNSNWNRFNENMSLKDYGKRPLVLNIDQATKQNNTYRTALWTGNHFQVTLMSINVGDDIGLEVHPSTDQFIRIEQGQGLVQMGNSKDNLDFQQMAYDDYAIMVPAGTWHNVTNTGNVPLKIYVIYAPPEHPYGTVQETKADTMAAG</sequence>